<name>A0A979FGL3_HYAAZ</name>
<feature type="region of interest" description="Disordered" evidence="1">
    <location>
        <begin position="967"/>
        <end position="994"/>
    </location>
</feature>
<reference evidence="4" key="1">
    <citation type="submission" date="2025-08" db="UniProtKB">
        <authorList>
            <consortium name="RefSeq"/>
        </authorList>
    </citation>
    <scope>IDENTIFICATION</scope>
    <source>
        <tissue evidence="4">Whole organism</tissue>
    </source>
</reference>
<dbReference type="GeneID" id="108672709"/>
<sequence>MGVVQVFFLAAAILPVLTLARSEVVTNTYADGRTGVVVMPGLASQASDPPMQGVQMTISSSSSARPPRSDIQRPSSSANAHPLRMVTTSSSSASNSQQVTINPNRYNQPIYKVSKETVSAFKPTKVPSINYSVMSTDTKTRSSSDGLKGRRYRRYPLESTSNNNSEISRTLQLLDEGEEKIQLQERYRNITLILGNTGSGKSTFVQWIAGDNDKLIAKEVWARTGEYIIDDGDRIGNSTIKSMTIFPELIVHPETYDAYYDCPGFSDTRSSSMDIAITYSIKRVADHAKYVKLVFVVSYPSVRKGVDRQDFMKLLRHVTDLIKDIDKYRNSIAMMVTKVDNTYIKASTSLSLVPDEDVIGAIGNFLEEVKQGLLERLGVVGDPDERKKFYAQALKFVSTLLIKDGEHYSRIGIFRRPDEPGPLSNITLLQEGKEHVEKILNEVLAFTASNAGDFGYTISDSSKVAINALVERINDNIWSNIFSVAEHLEEYYRQLVNGMRSKIRSFSTATEAVDADPAEAQAFVDHFNMGLNLTTNLMQKITNTPTDQLTEKVSSTVSSLGIEGLTEAMQSIAQQGQYFTFLQVVSDSVLGTRAWDTLLQPVATFLSDSRHAIQTDINNEVTEIEIQRNAIINVIAIKIRENFQSKVRSTTIQHLPAELSRGYYFIMNVTAEMEHLLSTGALSRKLMDIVSSIDSINMSSNTYNILNPEKYSKFLGIISNKRLDTPSPSLPTIPLHEAATYLKELHKWYEFLNNLYKKLSTYEVQKYKSKFNVANIADWGQESKLQGIQITRHNFRQFLGKIKGLNVTGYDEVAHTAADELRVEELRQVASLTLNKFNVFCQSDKLTIKGDYIKLSDANLEIGICKRSTTEIFALNKIFIDENLNKVGEKFKLVMIAPTWEVIGRRTINLSGADAPPHNPRKASDGEGDGGRGADGRPGLPGGPAGSFFGVGTTFLNGNMLNIVANGGNGGDGQDGGNGGNGSSGKSPDSNRGYYEMHDSSYKCKNGNILGHSCRLYFPIIYSYDEHSFRIRGEAGVGGGVGGDGGQGGLGGRSGLLQELRGLESQYHLLQNNDSAIRPLDNNYHRGL</sequence>
<keyword evidence="2" id="KW-0732">Signal</keyword>
<protein>
    <submittedName>
        <fullName evidence="4">Uncharacterized protein LOC108672709</fullName>
    </submittedName>
</protein>
<organism evidence="3 4">
    <name type="scientific">Hyalella azteca</name>
    <name type="common">Amphipod</name>
    <dbReference type="NCBI Taxonomy" id="294128"/>
    <lineage>
        <taxon>Eukaryota</taxon>
        <taxon>Metazoa</taxon>
        <taxon>Ecdysozoa</taxon>
        <taxon>Arthropoda</taxon>
        <taxon>Crustacea</taxon>
        <taxon>Multicrustacea</taxon>
        <taxon>Malacostraca</taxon>
        <taxon>Eumalacostraca</taxon>
        <taxon>Peracarida</taxon>
        <taxon>Amphipoda</taxon>
        <taxon>Senticaudata</taxon>
        <taxon>Talitrida</taxon>
        <taxon>Talitroidea</taxon>
        <taxon>Hyalellidae</taxon>
        <taxon>Hyalella</taxon>
    </lineage>
</organism>
<evidence type="ECO:0000313" key="4">
    <source>
        <dbReference type="RefSeq" id="XP_047735425.1"/>
    </source>
</evidence>
<dbReference type="AlphaFoldDB" id="A0A979FGL3"/>
<gene>
    <name evidence="4" type="primary">LOC108672709</name>
</gene>
<dbReference type="Proteomes" id="UP000694843">
    <property type="component" value="Unplaced"/>
</dbReference>
<evidence type="ECO:0000256" key="1">
    <source>
        <dbReference type="SAM" id="MobiDB-lite"/>
    </source>
</evidence>
<dbReference type="OrthoDB" id="2386367at2759"/>
<feature type="region of interest" description="Disordered" evidence="1">
    <location>
        <begin position="44"/>
        <end position="103"/>
    </location>
</feature>
<evidence type="ECO:0000256" key="2">
    <source>
        <dbReference type="SAM" id="SignalP"/>
    </source>
</evidence>
<feature type="region of interest" description="Disordered" evidence="1">
    <location>
        <begin position="910"/>
        <end position="943"/>
    </location>
</feature>
<accession>A0A979FGL3</accession>
<dbReference type="SUPFAM" id="SSF52540">
    <property type="entry name" value="P-loop containing nucleoside triphosphate hydrolases"/>
    <property type="match status" value="1"/>
</dbReference>
<evidence type="ECO:0000313" key="3">
    <source>
        <dbReference type="Proteomes" id="UP000694843"/>
    </source>
</evidence>
<feature type="compositionally biased region" description="Gly residues" evidence="1">
    <location>
        <begin position="967"/>
        <end position="983"/>
    </location>
</feature>
<dbReference type="Gene3D" id="3.40.50.300">
    <property type="entry name" value="P-loop containing nucleotide triphosphate hydrolases"/>
    <property type="match status" value="1"/>
</dbReference>
<dbReference type="InterPro" id="IPR027417">
    <property type="entry name" value="P-loop_NTPase"/>
</dbReference>
<dbReference type="KEGG" id="hazt:108672709"/>
<feature type="signal peptide" evidence="2">
    <location>
        <begin position="1"/>
        <end position="20"/>
    </location>
</feature>
<feature type="chain" id="PRO_5036756508" evidence="2">
    <location>
        <begin position="21"/>
        <end position="1088"/>
    </location>
</feature>
<feature type="compositionally biased region" description="Basic and acidic residues" evidence="1">
    <location>
        <begin position="922"/>
        <end position="935"/>
    </location>
</feature>
<keyword evidence="3" id="KW-1185">Reference proteome</keyword>
<proteinExistence type="predicted"/>
<dbReference type="OMA" id="INYLAGC"/>
<dbReference type="RefSeq" id="XP_047735425.1">
    <property type="nucleotide sequence ID" value="XM_047879469.1"/>
</dbReference>